<name>A0ABW3E4H3_9ACTN</name>
<dbReference type="InterPro" id="IPR011766">
    <property type="entry name" value="TPP_enzyme_TPP-bd"/>
</dbReference>
<dbReference type="InterPro" id="IPR051818">
    <property type="entry name" value="TPP_dependent_decarboxylase"/>
</dbReference>
<feature type="non-terminal residue" evidence="4">
    <location>
        <position position="1"/>
    </location>
</feature>
<dbReference type="Proteomes" id="UP001597024">
    <property type="component" value="Unassembled WGS sequence"/>
</dbReference>
<dbReference type="PANTHER" id="PTHR42818:SF1">
    <property type="entry name" value="SULFOPYRUVATE DECARBOXYLASE"/>
    <property type="match status" value="1"/>
</dbReference>
<comment type="caution">
    <text evidence="4">The sequence shown here is derived from an EMBL/GenBank/DDBJ whole genome shotgun (WGS) entry which is preliminary data.</text>
</comment>
<keyword evidence="2" id="KW-0456">Lyase</keyword>
<evidence type="ECO:0000313" key="4">
    <source>
        <dbReference type="EMBL" id="MFD0889971.1"/>
    </source>
</evidence>
<accession>A0ABW3E4H3</accession>
<organism evidence="4 5">
    <name type="scientific">Streptosporangium algeriense</name>
    <dbReference type="NCBI Taxonomy" id="1682748"/>
    <lineage>
        <taxon>Bacteria</taxon>
        <taxon>Bacillati</taxon>
        <taxon>Actinomycetota</taxon>
        <taxon>Actinomycetes</taxon>
        <taxon>Streptosporangiales</taxon>
        <taxon>Streptosporangiaceae</taxon>
        <taxon>Streptosporangium</taxon>
    </lineage>
</organism>
<dbReference type="InterPro" id="IPR029061">
    <property type="entry name" value="THDP-binding"/>
</dbReference>
<evidence type="ECO:0000313" key="5">
    <source>
        <dbReference type="Proteomes" id="UP001597024"/>
    </source>
</evidence>
<dbReference type="PANTHER" id="PTHR42818">
    <property type="entry name" value="SULFOPYRUVATE DECARBOXYLASE SUBUNIT ALPHA"/>
    <property type="match status" value="1"/>
</dbReference>
<reference evidence="5" key="1">
    <citation type="journal article" date="2019" name="Int. J. Syst. Evol. Microbiol.">
        <title>The Global Catalogue of Microorganisms (GCM) 10K type strain sequencing project: providing services to taxonomists for standard genome sequencing and annotation.</title>
        <authorList>
            <consortium name="The Broad Institute Genomics Platform"/>
            <consortium name="The Broad Institute Genome Sequencing Center for Infectious Disease"/>
            <person name="Wu L."/>
            <person name="Ma J."/>
        </authorList>
    </citation>
    <scope>NUCLEOTIDE SEQUENCE [LARGE SCALE GENOMIC DNA]</scope>
    <source>
        <strain evidence="5">CCUG 62974</strain>
    </source>
</reference>
<dbReference type="SUPFAM" id="SSF52518">
    <property type="entry name" value="Thiamin diphosphate-binding fold (THDP-binding)"/>
    <property type="match status" value="1"/>
</dbReference>
<evidence type="ECO:0000256" key="1">
    <source>
        <dbReference type="ARBA" id="ARBA00022793"/>
    </source>
</evidence>
<gene>
    <name evidence="4" type="ORF">ACFQ08_35975</name>
</gene>
<evidence type="ECO:0000256" key="2">
    <source>
        <dbReference type="ARBA" id="ARBA00023239"/>
    </source>
</evidence>
<dbReference type="Gene3D" id="3.40.50.970">
    <property type="match status" value="1"/>
</dbReference>
<protein>
    <submittedName>
        <fullName evidence="4">Thiamine pyrophosphate-dependent enzyme</fullName>
    </submittedName>
</protein>
<evidence type="ECO:0000259" key="3">
    <source>
        <dbReference type="Pfam" id="PF02775"/>
    </source>
</evidence>
<keyword evidence="1" id="KW-0210">Decarboxylase</keyword>
<dbReference type="EMBL" id="JBHTHX010002134">
    <property type="protein sequence ID" value="MFD0889971.1"/>
    <property type="molecule type" value="Genomic_DNA"/>
</dbReference>
<feature type="domain" description="Thiamine pyrophosphate enzyme TPP-binding" evidence="3">
    <location>
        <begin position="57"/>
        <end position="170"/>
    </location>
</feature>
<proteinExistence type="predicted"/>
<dbReference type="Pfam" id="PF02775">
    <property type="entry name" value="TPP_enzyme_C"/>
    <property type="match status" value="1"/>
</dbReference>
<keyword evidence="5" id="KW-1185">Reference proteome</keyword>
<sequence>SPSCARRKGRELRMLTRGEALTRITRAADAAQAAVFTGNGLIPRALYALSDRRENFYMMGSMGLAFPMAVGFSKLSGAVTFAVEGDGNTLMGLSSAPLAATAFGPLVHVVLDNGMYESTGGQGSPAPRFSFVRMAEACGYSMAVSVADGEALSQALSTAVGEEHVGLVHVLVATDGGPPPPRVPFHPAEITERFIARFREDVSRQETAQ</sequence>